<feature type="transmembrane region" description="Helical" evidence="6">
    <location>
        <begin position="376"/>
        <end position="398"/>
    </location>
</feature>
<keyword evidence="3 6" id="KW-1133">Transmembrane helix</keyword>
<dbReference type="FunFam" id="1.20.1250.20:FF:000286">
    <property type="entry name" value="MFS efflux transporter"/>
    <property type="match status" value="1"/>
</dbReference>
<feature type="compositionally biased region" description="Low complexity" evidence="5">
    <location>
        <begin position="249"/>
        <end position="264"/>
    </location>
</feature>
<feature type="transmembrane region" description="Helical" evidence="6">
    <location>
        <begin position="321"/>
        <end position="340"/>
    </location>
</feature>
<feature type="compositionally biased region" description="Low complexity" evidence="5">
    <location>
        <begin position="1"/>
        <end position="12"/>
    </location>
</feature>
<comment type="caution">
    <text evidence="7">The sequence shown here is derived from an EMBL/GenBank/DDBJ whole genome shotgun (WGS) entry which is preliminary data.</text>
</comment>
<dbReference type="PANTHER" id="PTHR23514">
    <property type="entry name" value="BYPASS OF STOP CODON PROTEIN 6"/>
    <property type="match status" value="1"/>
</dbReference>
<evidence type="ECO:0000256" key="6">
    <source>
        <dbReference type="SAM" id="Phobius"/>
    </source>
</evidence>
<feature type="transmembrane region" description="Helical" evidence="6">
    <location>
        <begin position="410"/>
        <end position="433"/>
    </location>
</feature>
<dbReference type="Proteomes" id="UP001369815">
    <property type="component" value="Unassembled WGS sequence"/>
</dbReference>
<proteinExistence type="predicted"/>
<feature type="region of interest" description="Disordered" evidence="5">
    <location>
        <begin position="1"/>
        <end position="44"/>
    </location>
</feature>
<evidence type="ECO:0000313" key="7">
    <source>
        <dbReference type="EMBL" id="KAK6952242.1"/>
    </source>
</evidence>
<accession>A0AAX6MJ86</accession>
<evidence type="ECO:0000256" key="1">
    <source>
        <dbReference type="ARBA" id="ARBA00004141"/>
    </source>
</evidence>
<sequence length="467" mass="49596">MTTTTTTTTTHTEAPASASYPMTEIGGAPVKDAEASTPVEGDSPAEEADGVVVVVVSSEPATPFLKLIVAGYSFFCAGANDGTLGPLIPYIISSFRIGTGEIAIIYGTTFAGWFLAAVTNPIMTAHMTLGQLLAIGAALQLLAHCLRPWSPLPVFCIAFFLQALGMAYQDSHSNTFVSGLKNVPHRWLSFIHACYALGCFVGPLIATAIATTPNAMAIDGWKRVYLILIGISVVNCVGVLVAFRDSLRSHLNSPSSSSSSTSTHSRPKRSRTAMLDTARLLRSRTLWLLSLFYFFSLGASFTASGWVVEFLTTVRGGDLKAIGYVPTGFYGGMLAGRTLLAEPTFRYGERSMLLVYSALCVALQLVFWLQPNIVGSAVALSFMGFFTGPFFATGMSVASKLFPRESQPAALGFIFVLAQAGGALFPSITGLIATNAGVAVLQPIVLALFVAAGISWWLVPKVPQRND</sequence>
<evidence type="ECO:0008006" key="9">
    <source>
        <dbReference type="Google" id="ProtNLM"/>
    </source>
</evidence>
<evidence type="ECO:0000256" key="3">
    <source>
        <dbReference type="ARBA" id="ARBA00022989"/>
    </source>
</evidence>
<feature type="transmembrane region" description="Helical" evidence="6">
    <location>
        <begin position="189"/>
        <end position="212"/>
    </location>
</feature>
<dbReference type="SUPFAM" id="SSF103473">
    <property type="entry name" value="MFS general substrate transporter"/>
    <property type="match status" value="1"/>
</dbReference>
<feature type="transmembrane region" description="Helical" evidence="6">
    <location>
        <begin position="224"/>
        <end position="243"/>
    </location>
</feature>
<dbReference type="InterPro" id="IPR036259">
    <property type="entry name" value="MFS_trans_sf"/>
</dbReference>
<feature type="transmembrane region" description="Helical" evidence="6">
    <location>
        <begin position="286"/>
        <end position="309"/>
    </location>
</feature>
<organism evidence="7 8">
    <name type="scientific">Daldinia eschscholtzii</name>
    <dbReference type="NCBI Taxonomy" id="292717"/>
    <lineage>
        <taxon>Eukaryota</taxon>
        <taxon>Fungi</taxon>
        <taxon>Dikarya</taxon>
        <taxon>Ascomycota</taxon>
        <taxon>Pezizomycotina</taxon>
        <taxon>Sordariomycetes</taxon>
        <taxon>Xylariomycetidae</taxon>
        <taxon>Xylariales</taxon>
        <taxon>Hypoxylaceae</taxon>
        <taxon>Daldinia</taxon>
    </lineage>
</organism>
<feature type="transmembrane region" description="Helical" evidence="6">
    <location>
        <begin position="149"/>
        <end position="168"/>
    </location>
</feature>
<gene>
    <name evidence="7" type="ORF">Daesc_006777</name>
</gene>
<dbReference type="GO" id="GO:0016020">
    <property type="term" value="C:membrane"/>
    <property type="evidence" value="ECO:0007669"/>
    <property type="project" value="UniProtKB-SubCell"/>
</dbReference>
<keyword evidence="4 6" id="KW-0472">Membrane</keyword>
<keyword evidence="2 6" id="KW-0812">Transmembrane</keyword>
<keyword evidence="8" id="KW-1185">Reference proteome</keyword>
<protein>
    <recommendedName>
        <fullName evidence="9">Major facilitator superfamily (MFS) profile domain-containing protein</fullName>
    </recommendedName>
</protein>
<dbReference type="InterPro" id="IPR011701">
    <property type="entry name" value="MFS"/>
</dbReference>
<dbReference type="PANTHER" id="PTHR23514:SF16">
    <property type="entry name" value="TRANSPORTER, PUTATIVE (AFU_ORTHOLOGUE AFUA_2G17270)-RELATED"/>
    <property type="match status" value="1"/>
</dbReference>
<dbReference type="Pfam" id="PF07690">
    <property type="entry name" value="MFS_1"/>
    <property type="match status" value="1"/>
</dbReference>
<dbReference type="EMBL" id="JBANMG010000006">
    <property type="protein sequence ID" value="KAK6952242.1"/>
    <property type="molecule type" value="Genomic_DNA"/>
</dbReference>
<evidence type="ECO:0000256" key="4">
    <source>
        <dbReference type="ARBA" id="ARBA00023136"/>
    </source>
</evidence>
<feature type="region of interest" description="Disordered" evidence="5">
    <location>
        <begin position="249"/>
        <end position="271"/>
    </location>
</feature>
<dbReference type="GO" id="GO:0022857">
    <property type="term" value="F:transmembrane transporter activity"/>
    <property type="evidence" value="ECO:0007669"/>
    <property type="project" value="InterPro"/>
</dbReference>
<name>A0AAX6MJ86_9PEZI</name>
<evidence type="ECO:0000313" key="8">
    <source>
        <dbReference type="Proteomes" id="UP001369815"/>
    </source>
</evidence>
<feature type="transmembrane region" description="Helical" evidence="6">
    <location>
        <begin position="439"/>
        <end position="459"/>
    </location>
</feature>
<reference evidence="7 8" key="1">
    <citation type="journal article" date="2024" name="Front Chem Biol">
        <title>Unveiling the potential of Daldinia eschscholtzii MFLUCC 19-0629 through bioactivity and bioinformatics studies for enhanced sustainable agriculture production.</title>
        <authorList>
            <person name="Brooks S."/>
            <person name="Weaver J.A."/>
            <person name="Klomchit A."/>
            <person name="Alharthi S.A."/>
            <person name="Onlamun T."/>
            <person name="Nurani R."/>
            <person name="Vong T.K."/>
            <person name="Alberti F."/>
            <person name="Greco C."/>
        </authorList>
    </citation>
    <scope>NUCLEOTIDE SEQUENCE [LARGE SCALE GENOMIC DNA]</scope>
    <source>
        <strain evidence="7">MFLUCC 19-0629</strain>
    </source>
</reference>
<comment type="subcellular location">
    <subcellularLocation>
        <location evidence="1">Membrane</location>
        <topology evidence="1">Multi-pass membrane protein</topology>
    </subcellularLocation>
</comment>
<dbReference type="Gene3D" id="1.20.1250.20">
    <property type="entry name" value="MFS general substrate transporter like domains"/>
    <property type="match status" value="1"/>
</dbReference>
<dbReference type="InterPro" id="IPR051788">
    <property type="entry name" value="MFS_Transporter"/>
</dbReference>
<evidence type="ECO:0000256" key="2">
    <source>
        <dbReference type="ARBA" id="ARBA00022692"/>
    </source>
</evidence>
<dbReference type="AlphaFoldDB" id="A0AAX6MJ86"/>
<feature type="transmembrane region" description="Helical" evidence="6">
    <location>
        <begin position="352"/>
        <end position="370"/>
    </location>
</feature>
<evidence type="ECO:0000256" key="5">
    <source>
        <dbReference type="SAM" id="MobiDB-lite"/>
    </source>
</evidence>
<feature type="transmembrane region" description="Helical" evidence="6">
    <location>
        <begin position="103"/>
        <end position="123"/>
    </location>
</feature>